<evidence type="ECO:0000313" key="1">
    <source>
        <dbReference type="EMBL" id="KAK6588240.1"/>
    </source>
</evidence>
<accession>A0AAV9XU05</accession>
<dbReference type="PANTHER" id="PTHR42663:SF6">
    <property type="entry name" value="HYDROLASE C777.06C-RELATED"/>
    <property type="match status" value="1"/>
</dbReference>
<dbReference type="Gene3D" id="3.60.15.10">
    <property type="entry name" value="Ribonuclease Z/Hydroxyacylglutathione hydrolase-like"/>
    <property type="match status" value="1"/>
</dbReference>
<dbReference type="AlphaFoldDB" id="A0AAV9XU05"/>
<dbReference type="Proteomes" id="UP001311799">
    <property type="component" value="Unassembled WGS sequence"/>
</dbReference>
<proteinExistence type="predicted"/>
<dbReference type="PANTHER" id="PTHR42663">
    <property type="entry name" value="HYDROLASE C777.06C-RELATED-RELATED"/>
    <property type="match status" value="1"/>
</dbReference>
<reference evidence="1 2" key="1">
    <citation type="submission" date="2023-10" db="EMBL/GenBank/DDBJ databases">
        <title>Comparative genomics analysis reveals potential genetic determinants of host preference in Cryptosporidium xiaoi.</title>
        <authorList>
            <person name="Xiao L."/>
            <person name="Li J."/>
        </authorList>
    </citation>
    <scope>NUCLEOTIDE SEQUENCE [LARGE SCALE GENOMIC DNA]</scope>
    <source>
        <strain evidence="1 2">52996</strain>
    </source>
</reference>
<evidence type="ECO:0000313" key="2">
    <source>
        <dbReference type="Proteomes" id="UP001311799"/>
    </source>
</evidence>
<name>A0AAV9XU05_9CRYT</name>
<dbReference type="InterPro" id="IPR036866">
    <property type="entry name" value="RibonucZ/Hydroxyglut_hydro"/>
</dbReference>
<keyword evidence="2" id="KW-1185">Reference proteome</keyword>
<organism evidence="1 2">
    <name type="scientific">Cryptosporidium xiaoi</name>
    <dbReference type="NCBI Taxonomy" id="659607"/>
    <lineage>
        <taxon>Eukaryota</taxon>
        <taxon>Sar</taxon>
        <taxon>Alveolata</taxon>
        <taxon>Apicomplexa</taxon>
        <taxon>Conoidasida</taxon>
        <taxon>Coccidia</taxon>
        <taxon>Eucoccidiorida</taxon>
        <taxon>Eimeriorina</taxon>
        <taxon>Cryptosporidiidae</taxon>
        <taxon>Cryptosporidium</taxon>
    </lineage>
</organism>
<dbReference type="EMBL" id="JAWDEY010000034">
    <property type="protein sequence ID" value="KAK6588240.1"/>
    <property type="molecule type" value="Genomic_DNA"/>
</dbReference>
<gene>
    <name evidence="1" type="ORF">RS030_6815</name>
</gene>
<sequence length="370" mass="43058">MKGSILFLGSGSTSGTPSLEHVFKNIHNSNNNINEPYCRICNETISISSKNKRNPFSVIIKNPLSSDKSNDENDQDYFLFEMGQNFRTSMFEYAVSMNIKKVDCIFFLSSNENSFLGIDEVREVQLFEKKFDDQGTLFYCPKKRIPTYLTSSCLISLSEWYEYIINYSLKEDLNSKTKVGCIQLNVLDPEKSSNVLQINSIEEYNSYLSYLLENRNGNKNDTLQNLNFNPIIIDYSSNIKITTLFFLDVKNLICSGYVIEYINSKKKVICILPDYSVVPNTTIKYLKNIDLIDFLILPLFSEQIKEIDQYTLAERINFCKTINCDQFYFYNTSCLYDHDFIQYMVDDYCKNNNINLKFIISYDSLNIPIY</sequence>
<comment type="caution">
    <text evidence="1">The sequence shown here is derived from an EMBL/GenBank/DDBJ whole genome shotgun (WGS) entry which is preliminary data.</text>
</comment>
<protein>
    <submittedName>
        <fullName evidence="1">Uncharacterized protein</fullName>
    </submittedName>
</protein>